<comment type="function">
    <text evidence="6">Component of the Mediator complex, a coactivator involved in the regulated transcription of nearly all RNA polymerase II-dependent genes. Mediator functions as a bridge to convey information from gene-specific regulatory proteins to the basal RNA polymerase II transcription machinery.</text>
</comment>
<dbReference type="PANTHER" id="PTHR21428:SF11">
    <property type="entry name" value="MEDIATOR OF RNA POLYMERASE II TRANSCRIPTION SUBUNIT 7"/>
    <property type="match status" value="1"/>
</dbReference>
<gene>
    <name evidence="7" type="ORF">PGO_050940</name>
</gene>
<dbReference type="EMBL" id="BDQF01000006">
    <property type="protein sequence ID" value="GAW79684.1"/>
    <property type="molecule type" value="Genomic_DNA"/>
</dbReference>
<evidence type="ECO:0000256" key="5">
    <source>
        <dbReference type="ARBA" id="ARBA00023242"/>
    </source>
</evidence>
<evidence type="ECO:0000256" key="2">
    <source>
        <dbReference type="ARBA" id="ARBA00009994"/>
    </source>
</evidence>
<comment type="subcellular location">
    <subcellularLocation>
        <location evidence="1 6">Nucleus</location>
    </subcellularLocation>
</comment>
<evidence type="ECO:0000256" key="6">
    <source>
        <dbReference type="RuleBase" id="RU364060"/>
    </source>
</evidence>
<dbReference type="Proteomes" id="UP000195521">
    <property type="component" value="Unassembled WGS sequence"/>
</dbReference>
<dbReference type="OMA" id="KYVSGYP"/>
<comment type="similarity">
    <text evidence="2 6">Belongs to the Mediator complex subunit 7 family.</text>
</comment>
<dbReference type="InterPro" id="IPR009244">
    <property type="entry name" value="Mediatior_Med7"/>
</dbReference>
<accession>A0A1Y1JHW7</accession>
<keyword evidence="8" id="KW-1185">Reference proteome</keyword>
<dbReference type="GO" id="GO:0006357">
    <property type="term" value="P:regulation of transcription by RNA polymerase II"/>
    <property type="evidence" value="ECO:0007669"/>
    <property type="project" value="InterPro"/>
</dbReference>
<dbReference type="GO" id="GO:0070847">
    <property type="term" value="C:core mediator complex"/>
    <property type="evidence" value="ECO:0007669"/>
    <property type="project" value="TreeGrafter"/>
</dbReference>
<dbReference type="GO" id="GO:0003712">
    <property type="term" value="F:transcription coregulator activity"/>
    <property type="evidence" value="ECO:0007669"/>
    <property type="project" value="InterPro"/>
</dbReference>
<dbReference type="OrthoDB" id="10253553at2759"/>
<evidence type="ECO:0000313" key="8">
    <source>
        <dbReference type="Proteomes" id="UP000195521"/>
    </source>
</evidence>
<keyword evidence="3 6" id="KW-0805">Transcription regulation</keyword>
<organism evidence="7 8">
    <name type="scientific">Plasmodium gonderi</name>
    <dbReference type="NCBI Taxonomy" id="77519"/>
    <lineage>
        <taxon>Eukaryota</taxon>
        <taxon>Sar</taxon>
        <taxon>Alveolata</taxon>
        <taxon>Apicomplexa</taxon>
        <taxon>Aconoidasida</taxon>
        <taxon>Haemosporida</taxon>
        <taxon>Plasmodiidae</taxon>
        <taxon>Plasmodium</taxon>
        <taxon>Plasmodium (Plasmodium)</taxon>
    </lineage>
</organism>
<dbReference type="InterPro" id="IPR037212">
    <property type="entry name" value="Med7/Med21-like"/>
</dbReference>
<keyword evidence="4 6" id="KW-0804">Transcription</keyword>
<dbReference type="AlphaFoldDB" id="A0A1Y1JHW7"/>
<evidence type="ECO:0000256" key="4">
    <source>
        <dbReference type="ARBA" id="ARBA00023163"/>
    </source>
</evidence>
<dbReference type="Pfam" id="PF05983">
    <property type="entry name" value="Med7"/>
    <property type="match status" value="1"/>
</dbReference>
<name>A0A1Y1JHW7_PLAGO</name>
<evidence type="ECO:0000256" key="3">
    <source>
        <dbReference type="ARBA" id="ARBA00023015"/>
    </source>
</evidence>
<evidence type="ECO:0000256" key="1">
    <source>
        <dbReference type="ARBA" id="ARBA00004123"/>
    </source>
</evidence>
<proteinExistence type="inferred from homology"/>
<dbReference type="InterPro" id="IPR044888">
    <property type="entry name" value="Mediatior_Med7_sf"/>
</dbReference>
<dbReference type="PANTHER" id="PTHR21428">
    <property type="entry name" value="MEDIATOR OF RNA POLYMERASE II TRANSCRIPTION SUBUNIT 7"/>
    <property type="match status" value="1"/>
</dbReference>
<evidence type="ECO:0000313" key="7">
    <source>
        <dbReference type="EMBL" id="GAW79684.1"/>
    </source>
</evidence>
<keyword evidence="5 6" id="KW-0539">Nucleus</keyword>
<dbReference type="GO" id="GO:0016592">
    <property type="term" value="C:mediator complex"/>
    <property type="evidence" value="ECO:0007669"/>
    <property type="project" value="InterPro"/>
</dbReference>
<dbReference type="Gene3D" id="6.10.140.200">
    <property type="match status" value="1"/>
</dbReference>
<reference evidence="8" key="1">
    <citation type="submission" date="2017-04" db="EMBL/GenBank/DDBJ databases">
        <title>Plasmodium gonderi genome.</title>
        <authorList>
            <person name="Arisue N."/>
            <person name="Honma H."/>
            <person name="Kawai S."/>
            <person name="Tougan T."/>
            <person name="Tanabe K."/>
            <person name="Horii T."/>
        </authorList>
    </citation>
    <scope>NUCLEOTIDE SEQUENCE [LARGE SCALE GENOMIC DNA]</scope>
    <source>
        <strain evidence="8">ATCC 30045</strain>
    </source>
</reference>
<protein>
    <recommendedName>
        <fullName evidence="6">Mediator of RNA polymerase II transcription subunit 7</fullName>
    </recommendedName>
</protein>
<comment type="caution">
    <text evidence="7">The sequence shown here is derived from an EMBL/GenBank/DDBJ whole genome shotgun (WGS) entry which is preliminary data.</text>
</comment>
<sequence>MGDKYVSGYPAPPYYYDEYVDADEEVEGILKRFQTKENEVEENYRREDVDGMNFLKRISRTYDIYDISENMHVDVQKKSNVECMRYIPKKCQVILGRPPPLPLKSNYNIFGLIYEIERRVEDLESDELLYDIKKNLKNEFIRLYKMYKDSFFDLFDDIVNNRKDDKTKVKTLIKVHINLFHILANLRYFQAVNNIINVLKVQLKRRQIAIDKMKLSLLHVYDYINFVQDNLSTSRCIPNDVLSRGIYKRRKRGGGEGEGIEKNKNVEYLT</sequence>
<comment type="subunit">
    <text evidence="6">Component of the Mediator complex.</text>
</comment>
<dbReference type="GeneID" id="39746396"/>
<dbReference type="SUPFAM" id="SSF140718">
    <property type="entry name" value="Mediator hinge subcomplex-like"/>
    <property type="match status" value="1"/>
</dbReference>
<keyword evidence="6" id="KW-0010">Activator</keyword>
<dbReference type="RefSeq" id="XP_028542273.1">
    <property type="nucleotide sequence ID" value="XM_028686472.1"/>
</dbReference>